<dbReference type="RefSeq" id="WP_077919072.1">
    <property type="nucleotide sequence ID" value="NZ_SBLB01000001.1"/>
</dbReference>
<protein>
    <submittedName>
        <fullName evidence="3">Glycosyltransferase family 1 protein</fullName>
    </submittedName>
</protein>
<dbReference type="CDD" id="cd03809">
    <property type="entry name" value="GT4_MtfB-like"/>
    <property type="match status" value="1"/>
</dbReference>
<dbReference type="GO" id="GO:0009103">
    <property type="term" value="P:lipopolysaccharide biosynthetic process"/>
    <property type="evidence" value="ECO:0007669"/>
    <property type="project" value="TreeGrafter"/>
</dbReference>
<dbReference type="Proteomes" id="UP000290407">
    <property type="component" value="Unassembled WGS sequence"/>
</dbReference>
<comment type="caution">
    <text evidence="3">The sequence shown here is derived from an EMBL/GenBank/DDBJ whole genome shotgun (WGS) entry which is preliminary data.</text>
</comment>
<dbReference type="EMBL" id="SBLB01000001">
    <property type="protein sequence ID" value="RYC71412.1"/>
    <property type="molecule type" value="Genomic_DNA"/>
</dbReference>
<evidence type="ECO:0000256" key="1">
    <source>
        <dbReference type="ARBA" id="ARBA00022679"/>
    </source>
</evidence>
<sequence length="421" mass="46544">MNSNLNVILDVSMLGIGFYHRQAKTGVSRVAEQLLDGLWQTDDIQLSLAAPTHLPEAMRYARAHFGPSAPAFVNRPAERTVARLENGVLSPFPVGSVPSKAIRAGAYKLRKRTGSHTARFDTRSWQGRIYHSPFYEIPEAIAQSRAVQSVQTIHDLIPIFHPEWFPAGDNSVRSMLARLNPRTHIVTISEATRNDFCQHTGTDPARVTPIHLAASPALFYPVTDPDARQRVRQRYQLGDAPYLLSLATFEPRKNLDRLIRAFVTTAQSGDLPAEVKLVLVGARGWKLDQILNELASHQALQSRIVVTGFVPDAELASLYSGATGFVYPSLYEGFGLPPLEAMQCGLPVITSRIPAIREVVGEAALYVSPTDTDDLCQAMVKLVSSDTLRADLAQQGLQRARLFSWSRFVAEHVALYRRIAS</sequence>
<dbReference type="FunFam" id="3.40.50.2000:FF:000119">
    <property type="entry name" value="Glycosyl transferase group 1"/>
    <property type="match status" value="1"/>
</dbReference>
<dbReference type="Gene3D" id="3.40.50.2000">
    <property type="entry name" value="Glycogen Phosphorylase B"/>
    <property type="match status" value="1"/>
</dbReference>
<gene>
    <name evidence="3" type="ORF">EQG79_04505</name>
</gene>
<organism evidence="3 4">
    <name type="scientific">Spirosoma sordidisoli</name>
    <dbReference type="NCBI Taxonomy" id="2502893"/>
    <lineage>
        <taxon>Bacteria</taxon>
        <taxon>Pseudomonadati</taxon>
        <taxon>Bacteroidota</taxon>
        <taxon>Cytophagia</taxon>
        <taxon>Cytophagales</taxon>
        <taxon>Cytophagaceae</taxon>
        <taxon>Spirosoma</taxon>
    </lineage>
</organism>
<name>A0A4Q2UQY6_9BACT</name>
<evidence type="ECO:0000259" key="2">
    <source>
        <dbReference type="Pfam" id="PF00534"/>
    </source>
</evidence>
<keyword evidence="4" id="KW-1185">Reference proteome</keyword>
<proteinExistence type="predicted"/>
<evidence type="ECO:0000313" key="4">
    <source>
        <dbReference type="Proteomes" id="UP000290407"/>
    </source>
</evidence>
<dbReference type="PANTHER" id="PTHR46401:SF2">
    <property type="entry name" value="GLYCOSYLTRANSFERASE WBBK-RELATED"/>
    <property type="match status" value="1"/>
</dbReference>
<evidence type="ECO:0000313" key="3">
    <source>
        <dbReference type="EMBL" id="RYC71412.1"/>
    </source>
</evidence>
<dbReference type="GO" id="GO:0016757">
    <property type="term" value="F:glycosyltransferase activity"/>
    <property type="evidence" value="ECO:0007669"/>
    <property type="project" value="InterPro"/>
</dbReference>
<keyword evidence="1 3" id="KW-0808">Transferase</keyword>
<accession>A0A4Q2UQY6</accession>
<dbReference type="SUPFAM" id="SSF53756">
    <property type="entry name" value="UDP-Glycosyltransferase/glycogen phosphorylase"/>
    <property type="match status" value="1"/>
</dbReference>
<feature type="domain" description="Glycosyl transferase family 1" evidence="2">
    <location>
        <begin position="232"/>
        <end position="397"/>
    </location>
</feature>
<dbReference type="Pfam" id="PF00534">
    <property type="entry name" value="Glycos_transf_1"/>
    <property type="match status" value="1"/>
</dbReference>
<dbReference type="PANTHER" id="PTHR46401">
    <property type="entry name" value="GLYCOSYLTRANSFERASE WBBK-RELATED"/>
    <property type="match status" value="1"/>
</dbReference>
<dbReference type="InterPro" id="IPR001296">
    <property type="entry name" value="Glyco_trans_1"/>
</dbReference>
<dbReference type="AlphaFoldDB" id="A0A4Q2UQY6"/>
<reference evidence="3 4" key="1">
    <citation type="submission" date="2019-01" db="EMBL/GenBank/DDBJ databases">
        <title>Spirosoma flava sp. nov., a propanil-degrading bacterium isolated from herbicide-contaminated soil.</title>
        <authorList>
            <person name="Zhang L."/>
            <person name="Jiang J.-D."/>
        </authorList>
    </citation>
    <scope>NUCLEOTIDE SEQUENCE [LARGE SCALE GENOMIC DNA]</scope>
    <source>
        <strain evidence="3 4">TY50</strain>
    </source>
</reference>